<keyword evidence="2" id="KW-0805">Transcription regulation</keyword>
<evidence type="ECO:0000256" key="5">
    <source>
        <dbReference type="SAM" id="MobiDB-lite"/>
    </source>
</evidence>
<protein>
    <submittedName>
        <fullName evidence="8">Transcription factor PIF5-like</fullName>
    </submittedName>
</protein>
<dbReference type="GO" id="GO:0010017">
    <property type="term" value="P:red or far-red light signaling pathway"/>
    <property type="evidence" value="ECO:0007669"/>
    <property type="project" value="UniProtKB-ARBA"/>
</dbReference>
<dbReference type="Proteomes" id="UP000189701">
    <property type="component" value="Unplaced"/>
</dbReference>
<dbReference type="GO" id="GO:0046983">
    <property type="term" value="F:protein dimerization activity"/>
    <property type="evidence" value="ECO:0007669"/>
    <property type="project" value="InterPro"/>
</dbReference>
<dbReference type="InterPro" id="IPR044273">
    <property type="entry name" value="PIF3-like"/>
</dbReference>
<evidence type="ECO:0000313" key="8">
    <source>
        <dbReference type="RefSeq" id="XP_009778719.1"/>
    </source>
</evidence>
<dbReference type="InterPro" id="IPR036638">
    <property type="entry name" value="HLH_DNA-bd_sf"/>
</dbReference>
<dbReference type="SMART" id="SM00353">
    <property type="entry name" value="HLH"/>
    <property type="match status" value="1"/>
</dbReference>
<sequence length="311" mass="35396">MSDQISKWDLSFPSSAYEDACKKITLSHLKVEDEVSQTNFLDNNSPPTLLTLGIPGMENHELMIDLQQSQQQGKKTRSSPCHESLDRKSRGLKRKCGENIEHLVPEFDANESGRTSRRNEDGLQPSRASFVKMHKMSEKRRRQRIAKRVKVLEELIPNCNKSGRASVLDQAIQYIQTLQHQVQVMSMDGFPASNLLARNLMMQSNNNNIPNVISQMMQSTLQFNPHVLVMRRVAAGSFFGLGTSMMSPHFAASYWSLPHAAIVNLLPLMPGMELLRQQNDFHSSLPYRRFFPCDINREDSDMEQSSSINLF</sequence>
<dbReference type="eggNOG" id="ENOG502R8YF">
    <property type="taxonomic scope" value="Eukaryota"/>
</dbReference>
<keyword evidence="7" id="KW-1185">Reference proteome</keyword>
<gene>
    <name evidence="8" type="primary">LOC104228032</name>
</gene>
<dbReference type="OrthoDB" id="1305431at2759"/>
<feature type="compositionally biased region" description="Basic and acidic residues" evidence="5">
    <location>
        <begin position="83"/>
        <end position="92"/>
    </location>
</feature>
<evidence type="ECO:0000256" key="1">
    <source>
        <dbReference type="ARBA" id="ARBA00004123"/>
    </source>
</evidence>
<keyword evidence="3" id="KW-0804">Transcription</keyword>
<dbReference type="RefSeq" id="XP_009778719.1">
    <property type="nucleotide sequence ID" value="XM_009780417.1"/>
</dbReference>
<dbReference type="PROSITE" id="PS50888">
    <property type="entry name" value="BHLH"/>
    <property type="match status" value="1"/>
</dbReference>
<feature type="compositionally biased region" description="Polar residues" evidence="5">
    <location>
        <begin position="67"/>
        <end position="81"/>
    </location>
</feature>
<dbReference type="PANTHER" id="PTHR46807:SF1">
    <property type="entry name" value="TRANSCRIPTION FACTOR PIF3"/>
    <property type="match status" value="1"/>
</dbReference>
<comment type="subcellular location">
    <subcellularLocation>
        <location evidence="1">Nucleus</location>
    </subcellularLocation>
</comment>
<accession>A0A1U7WVL1</accession>
<dbReference type="GO" id="GO:0005634">
    <property type="term" value="C:nucleus"/>
    <property type="evidence" value="ECO:0007669"/>
    <property type="project" value="UniProtKB-SubCell"/>
</dbReference>
<proteinExistence type="predicted"/>
<keyword evidence="4" id="KW-0539">Nucleus</keyword>
<dbReference type="InterPro" id="IPR011598">
    <property type="entry name" value="bHLH_dom"/>
</dbReference>
<dbReference type="STRING" id="4096.A0A1U7WVL1"/>
<feature type="compositionally biased region" description="Basic residues" evidence="5">
    <location>
        <begin position="132"/>
        <end position="142"/>
    </location>
</feature>
<dbReference type="SUPFAM" id="SSF47459">
    <property type="entry name" value="HLH, helix-loop-helix DNA-binding domain"/>
    <property type="match status" value="1"/>
</dbReference>
<evidence type="ECO:0000313" key="7">
    <source>
        <dbReference type="Proteomes" id="UP000189701"/>
    </source>
</evidence>
<organism evidence="7 8">
    <name type="scientific">Nicotiana sylvestris</name>
    <name type="common">Wood tobacco</name>
    <name type="synonym">South American tobacco</name>
    <dbReference type="NCBI Taxonomy" id="4096"/>
    <lineage>
        <taxon>Eukaryota</taxon>
        <taxon>Viridiplantae</taxon>
        <taxon>Streptophyta</taxon>
        <taxon>Embryophyta</taxon>
        <taxon>Tracheophyta</taxon>
        <taxon>Spermatophyta</taxon>
        <taxon>Magnoliopsida</taxon>
        <taxon>eudicotyledons</taxon>
        <taxon>Gunneridae</taxon>
        <taxon>Pentapetalae</taxon>
        <taxon>asterids</taxon>
        <taxon>lamiids</taxon>
        <taxon>Solanales</taxon>
        <taxon>Solanaceae</taxon>
        <taxon>Nicotianoideae</taxon>
        <taxon>Nicotianeae</taxon>
        <taxon>Nicotiana</taxon>
    </lineage>
</organism>
<feature type="region of interest" description="Disordered" evidence="5">
    <location>
        <begin position="67"/>
        <end position="92"/>
    </location>
</feature>
<reference evidence="7" key="1">
    <citation type="journal article" date="2013" name="Genome Biol.">
        <title>Reference genomes and transcriptomes of Nicotiana sylvestris and Nicotiana tomentosiformis.</title>
        <authorList>
            <person name="Sierro N."/>
            <person name="Battey J.N."/>
            <person name="Ouadi S."/>
            <person name="Bovet L."/>
            <person name="Goepfert S."/>
            <person name="Bakaher N."/>
            <person name="Peitsch M.C."/>
            <person name="Ivanov N.V."/>
        </authorList>
    </citation>
    <scope>NUCLEOTIDE SEQUENCE [LARGE SCALE GENOMIC DNA]</scope>
</reference>
<dbReference type="GO" id="GO:0003700">
    <property type="term" value="F:DNA-binding transcription factor activity"/>
    <property type="evidence" value="ECO:0007669"/>
    <property type="project" value="InterPro"/>
</dbReference>
<evidence type="ECO:0000256" key="4">
    <source>
        <dbReference type="ARBA" id="ARBA00023242"/>
    </source>
</evidence>
<evidence type="ECO:0000256" key="3">
    <source>
        <dbReference type="ARBA" id="ARBA00023163"/>
    </source>
</evidence>
<dbReference type="Gene3D" id="4.10.280.10">
    <property type="entry name" value="Helix-loop-helix DNA-binding domain"/>
    <property type="match status" value="1"/>
</dbReference>
<evidence type="ECO:0000259" key="6">
    <source>
        <dbReference type="PROSITE" id="PS50888"/>
    </source>
</evidence>
<name>A0A1U7WVL1_NICSY</name>
<dbReference type="Pfam" id="PF00010">
    <property type="entry name" value="HLH"/>
    <property type="match status" value="1"/>
</dbReference>
<dbReference type="PANTHER" id="PTHR46807">
    <property type="entry name" value="TRANSCRIPTION FACTOR PIF3"/>
    <property type="match status" value="1"/>
</dbReference>
<reference evidence="8" key="2">
    <citation type="submission" date="2025-08" db="UniProtKB">
        <authorList>
            <consortium name="RefSeq"/>
        </authorList>
    </citation>
    <scope>IDENTIFICATION</scope>
    <source>
        <tissue evidence="8">Leaf</tissue>
    </source>
</reference>
<evidence type="ECO:0000256" key="2">
    <source>
        <dbReference type="ARBA" id="ARBA00023015"/>
    </source>
</evidence>
<feature type="region of interest" description="Disordered" evidence="5">
    <location>
        <begin position="107"/>
        <end position="142"/>
    </location>
</feature>
<dbReference type="AlphaFoldDB" id="A0A1U7WVL1"/>
<feature type="domain" description="BHLH" evidence="6">
    <location>
        <begin position="129"/>
        <end position="178"/>
    </location>
</feature>